<dbReference type="PANTHER" id="PTHR37254:SF1">
    <property type="entry name" value="OS01G0100500 PROTEIN"/>
    <property type="match status" value="1"/>
</dbReference>
<proteinExistence type="predicted"/>
<accession>A0A7N2QY07</accession>
<keyword evidence="2" id="KW-1185">Reference proteome</keyword>
<name>A0A7N2QY07_QUELO</name>
<sequence length="332" mass="37094">MSEQSSDLKRIFSAKGSRATRLTSGMWYFVGICFRACTVGPASRRQCICLPVKCKVLGSTDNTKQHSVGLCKGGSSQPQSFTLADENIIPSPPTLDSQYMVCALKTCAMVFHKSPELWWVLQSLMGWPGICRCIIFWVVDNWGASMRVGNVRRFGVYGFQYFMSQTLSGAGKRESYQRINEVEKIDRRDILVISNKPSLISQVEFVIPELEAGSEMEISDIQKNLRSLYEYNVMLREKLVAAQLLLHALAKKSASPITESNTNHPLDDHLLHGELNLVTGHLLGGLDGGMVKEGILHVLVIFQMDISLDMVIAVAFKLEYGSWMGCRNDIVY</sequence>
<reference evidence="1 2" key="1">
    <citation type="journal article" date="2016" name="G3 (Bethesda)">
        <title>First Draft Assembly and Annotation of the Genome of a California Endemic Oak Quercus lobata Nee (Fagaceae).</title>
        <authorList>
            <person name="Sork V.L."/>
            <person name="Fitz-Gibbon S.T."/>
            <person name="Puiu D."/>
            <person name="Crepeau M."/>
            <person name="Gugger P.F."/>
            <person name="Sherman R."/>
            <person name="Stevens K."/>
            <person name="Langley C.H."/>
            <person name="Pellegrini M."/>
            <person name="Salzberg S.L."/>
        </authorList>
    </citation>
    <scope>NUCLEOTIDE SEQUENCE [LARGE SCALE GENOMIC DNA]</scope>
    <source>
        <strain evidence="1 2">cv. SW786</strain>
    </source>
</reference>
<evidence type="ECO:0000313" key="1">
    <source>
        <dbReference type="EnsemblPlants" id="QL01p050333:mrna"/>
    </source>
</evidence>
<dbReference type="InParanoid" id="A0A7N2QY07"/>
<organism evidence="1 2">
    <name type="scientific">Quercus lobata</name>
    <name type="common">Valley oak</name>
    <dbReference type="NCBI Taxonomy" id="97700"/>
    <lineage>
        <taxon>Eukaryota</taxon>
        <taxon>Viridiplantae</taxon>
        <taxon>Streptophyta</taxon>
        <taxon>Embryophyta</taxon>
        <taxon>Tracheophyta</taxon>
        <taxon>Spermatophyta</taxon>
        <taxon>Magnoliopsida</taxon>
        <taxon>eudicotyledons</taxon>
        <taxon>Gunneridae</taxon>
        <taxon>Pentapetalae</taxon>
        <taxon>rosids</taxon>
        <taxon>fabids</taxon>
        <taxon>Fagales</taxon>
        <taxon>Fagaceae</taxon>
        <taxon>Quercus</taxon>
    </lineage>
</organism>
<dbReference type="AlphaFoldDB" id="A0A7N2QY07"/>
<reference evidence="1" key="2">
    <citation type="submission" date="2021-01" db="UniProtKB">
        <authorList>
            <consortium name="EnsemblPlants"/>
        </authorList>
    </citation>
    <scope>IDENTIFICATION</scope>
</reference>
<dbReference type="EMBL" id="LRBV02000001">
    <property type="status" value="NOT_ANNOTATED_CDS"/>
    <property type="molecule type" value="Genomic_DNA"/>
</dbReference>
<dbReference type="EnsemblPlants" id="QL01p050333:mrna">
    <property type="protein sequence ID" value="QL01p050333:mrna"/>
    <property type="gene ID" value="QL01p050333"/>
</dbReference>
<dbReference type="Proteomes" id="UP000594261">
    <property type="component" value="Chromosome 1"/>
</dbReference>
<protein>
    <submittedName>
        <fullName evidence="1">Uncharacterized protein</fullName>
    </submittedName>
</protein>
<dbReference type="Gramene" id="QL01p050333:mrna">
    <property type="protein sequence ID" value="QL01p050333:mrna"/>
    <property type="gene ID" value="QL01p050333"/>
</dbReference>
<evidence type="ECO:0000313" key="2">
    <source>
        <dbReference type="Proteomes" id="UP000594261"/>
    </source>
</evidence>
<dbReference type="PANTHER" id="PTHR37254">
    <property type="entry name" value="OS01G0100500 PROTEIN"/>
    <property type="match status" value="1"/>
</dbReference>